<reference evidence="1 2" key="1">
    <citation type="submission" date="2017-07" db="EMBL/GenBank/DDBJ databases">
        <title>Phylogenetic study on the rhizospheric bacterium Ochrobactrum sp. A44.</title>
        <authorList>
            <person name="Krzyzanowska D.M."/>
            <person name="Ossowicki A."/>
            <person name="Rajewska M."/>
            <person name="Maciag T."/>
            <person name="Kaczynski Z."/>
            <person name="Czerwicka M."/>
            <person name="Jafra S."/>
        </authorList>
    </citation>
    <scope>NUCLEOTIDE SEQUENCE [LARGE SCALE GENOMIC DNA]</scope>
    <source>
        <strain evidence="1 2">A44</strain>
    </source>
</reference>
<organism evidence="1 2">
    <name type="scientific">Ochrobactrum quorumnocens</name>
    <dbReference type="NCBI Taxonomy" id="271865"/>
    <lineage>
        <taxon>Bacteria</taxon>
        <taxon>Pseudomonadati</taxon>
        <taxon>Pseudomonadota</taxon>
        <taxon>Alphaproteobacteria</taxon>
        <taxon>Hyphomicrobiales</taxon>
        <taxon>Brucellaceae</taxon>
        <taxon>Brucella/Ochrobactrum group</taxon>
        <taxon>Ochrobactrum</taxon>
    </lineage>
</organism>
<accession>A0A248UDF9</accession>
<name>A0A248UDF9_9HYPH</name>
<dbReference type="Proteomes" id="UP000215256">
    <property type="component" value="Chromosome 2"/>
</dbReference>
<dbReference type="AlphaFoldDB" id="A0A248UDF9"/>
<evidence type="ECO:0000313" key="1">
    <source>
        <dbReference type="EMBL" id="ASV84694.1"/>
    </source>
</evidence>
<proteinExistence type="predicted"/>
<evidence type="ECO:0000313" key="2">
    <source>
        <dbReference type="Proteomes" id="UP000215256"/>
    </source>
</evidence>
<gene>
    <name evidence="1" type="ORF">CES85_5490</name>
</gene>
<protein>
    <submittedName>
        <fullName evidence="1">Uncharacterized protein</fullName>
    </submittedName>
</protein>
<dbReference type="EMBL" id="CP022603">
    <property type="protein sequence ID" value="ASV84694.1"/>
    <property type="molecule type" value="Genomic_DNA"/>
</dbReference>
<dbReference type="KEGG" id="och:CES85_5490"/>
<sequence>MESLLEKALDDVPGPMAEPSRGILLWRLSLSGSDKRPQPAIWRTKLPCLN</sequence>